<reference evidence="2" key="1">
    <citation type="submission" date="2021-05" db="EMBL/GenBank/DDBJ databases">
        <authorList>
            <person name="Alioto T."/>
            <person name="Alioto T."/>
            <person name="Gomez Garrido J."/>
        </authorList>
    </citation>
    <scope>NUCLEOTIDE SEQUENCE</scope>
</reference>
<keyword evidence="1" id="KW-0472">Membrane</keyword>
<sequence length="236" mass="25920">MVVTLFFSPKPPKRSFAAVGGSGGFDNYIFANCCAFLRRVRARTESVAQVRSGGASGHGPLDEADVQLRIGDALVREAETGSGAAFGRRETIFTQCGALFGWRRRRQVGHRDRTALFTFADAITHVHGGAGLWWWWWSLRLLRGLTRLGGLARDRDALVREAQTTAGAALAVGQTIFSISGTGLLRDARTAIILSKAIRRIDRDWNECGPNGRARWHRNAFVREAQAATRTALAVR</sequence>
<feature type="transmembrane region" description="Helical" evidence="1">
    <location>
        <begin position="114"/>
        <end position="137"/>
    </location>
</feature>
<keyword evidence="1" id="KW-0812">Transmembrane</keyword>
<dbReference type="EMBL" id="HBUE01150675">
    <property type="protein sequence ID" value="CAG6504994.1"/>
    <property type="molecule type" value="Transcribed_RNA"/>
</dbReference>
<evidence type="ECO:0000256" key="1">
    <source>
        <dbReference type="SAM" id="Phobius"/>
    </source>
</evidence>
<name>A0A8D8IN49_CULPI</name>
<accession>A0A8D8IN49</accession>
<organism evidence="2">
    <name type="scientific">Culex pipiens</name>
    <name type="common">House mosquito</name>
    <dbReference type="NCBI Taxonomy" id="7175"/>
    <lineage>
        <taxon>Eukaryota</taxon>
        <taxon>Metazoa</taxon>
        <taxon>Ecdysozoa</taxon>
        <taxon>Arthropoda</taxon>
        <taxon>Hexapoda</taxon>
        <taxon>Insecta</taxon>
        <taxon>Pterygota</taxon>
        <taxon>Neoptera</taxon>
        <taxon>Endopterygota</taxon>
        <taxon>Diptera</taxon>
        <taxon>Nematocera</taxon>
        <taxon>Culicoidea</taxon>
        <taxon>Culicidae</taxon>
        <taxon>Culicinae</taxon>
        <taxon>Culicini</taxon>
        <taxon>Culex</taxon>
        <taxon>Culex</taxon>
    </lineage>
</organism>
<proteinExistence type="predicted"/>
<evidence type="ECO:0000313" key="2">
    <source>
        <dbReference type="EMBL" id="CAG6556288.1"/>
    </source>
</evidence>
<dbReference type="AlphaFoldDB" id="A0A8D8IN49"/>
<keyword evidence="1" id="KW-1133">Transmembrane helix</keyword>
<dbReference type="EMBL" id="HBUE01255653">
    <property type="protein sequence ID" value="CAG6556288.1"/>
    <property type="molecule type" value="Transcribed_RNA"/>
</dbReference>
<protein>
    <submittedName>
        <fullName evidence="2">(northern house mosquito) hypothetical protein</fullName>
    </submittedName>
</protein>